<sequence>LRRRPRSRRAGGTPAGAGNIAGCLSELGRHKEALDMGRKIYDGKRALSKWLPPESIFITAFGLANQMCGLGLFDECKEFARERIPEAERALGSEHGLTLCFRGSHAVALLNSSDATLDDMRLAVKTMEDCAQTLRRVLGKNNPQTLESENMLAKARMKLAAEEARTGLAAL</sequence>
<accession>A0A8J2SB97</accession>
<dbReference type="Gene3D" id="1.25.40.10">
    <property type="entry name" value="Tetratricopeptide repeat domain"/>
    <property type="match status" value="1"/>
</dbReference>
<evidence type="ECO:0000313" key="1">
    <source>
        <dbReference type="EMBL" id="CAH0364319.1"/>
    </source>
</evidence>
<dbReference type="InterPro" id="IPR011990">
    <property type="entry name" value="TPR-like_helical_dom_sf"/>
</dbReference>
<dbReference type="EMBL" id="CAKKNE010000001">
    <property type="protein sequence ID" value="CAH0364319.1"/>
    <property type="molecule type" value="Genomic_DNA"/>
</dbReference>
<feature type="non-terminal residue" evidence="1">
    <location>
        <position position="1"/>
    </location>
</feature>
<comment type="caution">
    <text evidence="1">The sequence shown here is derived from an EMBL/GenBank/DDBJ whole genome shotgun (WGS) entry which is preliminary data.</text>
</comment>
<proteinExistence type="predicted"/>
<dbReference type="Proteomes" id="UP000789595">
    <property type="component" value="Unassembled WGS sequence"/>
</dbReference>
<evidence type="ECO:0000313" key="2">
    <source>
        <dbReference type="Proteomes" id="UP000789595"/>
    </source>
</evidence>
<dbReference type="OrthoDB" id="3038484at2759"/>
<dbReference type="AlphaFoldDB" id="A0A8J2SB97"/>
<keyword evidence="2" id="KW-1185">Reference proteome</keyword>
<gene>
    <name evidence="1" type="ORF">PECAL_1P06750</name>
</gene>
<name>A0A8J2SB97_9STRA</name>
<organism evidence="1 2">
    <name type="scientific">Pelagomonas calceolata</name>
    <dbReference type="NCBI Taxonomy" id="35677"/>
    <lineage>
        <taxon>Eukaryota</taxon>
        <taxon>Sar</taxon>
        <taxon>Stramenopiles</taxon>
        <taxon>Ochrophyta</taxon>
        <taxon>Pelagophyceae</taxon>
        <taxon>Pelagomonadales</taxon>
        <taxon>Pelagomonadaceae</taxon>
        <taxon>Pelagomonas</taxon>
    </lineage>
</organism>
<reference evidence="1" key="1">
    <citation type="submission" date="2021-11" db="EMBL/GenBank/DDBJ databases">
        <authorList>
            <consortium name="Genoscope - CEA"/>
            <person name="William W."/>
        </authorList>
    </citation>
    <scope>NUCLEOTIDE SEQUENCE</scope>
</reference>
<protein>
    <submittedName>
        <fullName evidence="1">Uncharacterized protein</fullName>
    </submittedName>
</protein>